<dbReference type="Pfam" id="PF02219">
    <property type="entry name" value="MTHFR"/>
    <property type="match status" value="1"/>
</dbReference>
<evidence type="ECO:0000256" key="5">
    <source>
        <dbReference type="ARBA" id="ARBA00022827"/>
    </source>
</evidence>
<dbReference type="PANTHER" id="PTHR45754">
    <property type="entry name" value="METHYLENETETRAHYDROFOLATE REDUCTASE"/>
    <property type="match status" value="1"/>
</dbReference>
<dbReference type="Gene3D" id="3.20.20.220">
    <property type="match status" value="1"/>
</dbReference>
<dbReference type="GO" id="GO:0106312">
    <property type="term" value="F:methylenetetrahydrofolate reductase (NADH) activity"/>
    <property type="evidence" value="ECO:0007669"/>
    <property type="project" value="UniProtKB-EC"/>
</dbReference>
<dbReference type="AlphaFoldDB" id="A0A7V3RIJ9"/>
<dbReference type="InterPro" id="IPR003171">
    <property type="entry name" value="Mehydrof_redctse-like"/>
</dbReference>
<reference evidence="9" key="1">
    <citation type="journal article" date="2020" name="mSystems">
        <title>Genome- and Community-Level Interaction Insights into Carbon Utilization and Element Cycling Functions of Hydrothermarchaeota in Hydrothermal Sediment.</title>
        <authorList>
            <person name="Zhou Z."/>
            <person name="Liu Y."/>
            <person name="Xu W."/>
            <person name="Pan J."/>
            <person name="Luo Z.H."/>
            <person name="Li M."/>
        </authorList>
    </citation>
    <scope>NUCLEOTIDE SEQUENCE [LARGE SCALE GENOMIC DNA]</scope>
    <source>
        <strain evidence="9">SpSt-961</strain>
    </source>
</reference>
<evidence type="ECO:0000256" key="2">
    <source>
        <dbReference type="ARBA" id="ARBA00004777"/>
    </source>
</evidence>
<comment type="catalytic activity">
    <reaction evidence="7">
        <text>(6S)-5-methyl-5,6,7,8-tetrahydrofolate + NAD(+) = (6R)-5,10-methylene-5,6,7,8-tetrahydrofolate + NADH + H(+)</text>
        <dbReference type="Rhea" id="RHEA:19821"/>
        <dbReference type="ChEBI" id="CHEBI:15378"/>
        <dbReference type="ChEBI" id="CHEBI:15636"/>
        <dbReference type="ChEBI" id="CHEBI:18608"/>
        <dbReference type="ChEBI" id="CHEBI:57540"/>
        <dbReference type="ChEBI" id="CHEBI:57945"/>
        <dbReference type="EC" id="1.5.1.54"/>
    </reaction>
    <physiologicalReaction direction="right-to-left" evidence="7">
        <dbReference type="Rhea" id="RHEA:19823"/>
    </physiologicalReaction>
</comment>
<dbReference type="EMBL" id="DTOZ01000184">
    <property type="protein sequence ID" value="HGE78832.1"/>
    <property type="molecule type" value="Genomic_DNA"/>
</dbReference>
<evidence type="ECO:0000256" key="7">
    <source>
        <dbReference type="ARBA" id="ARBA00048628"/>
    </source>
</evidence>
<dbReference type="PANTHER" id="PTHR45754:SF3">
    <property type="entry name" value="METHYLENETETRAHYDROFOLATE REDUCTASE (NADPH)"/>
    <property type="match status" value="1"/>
</dbReference>
<comment type="cofactor">
    <cofactor evidence="1 8">
        <name>FAD</name>
        <dbReference type="ChEBI" id="CHEBI:57692"/>
    </cofactor>
</comment>
<keyword evidence="6 8" id="KW-0560">Oxidoreductase</keyword>
<keyword evidence="4 8" id="KW-0285">Flavoprotein</keyword>
<comment type="pathway">
    <text evidence="2 8">One-carbon metabolism; tetrahydrofolate interconversion.</text>
</comment>
<comment type="similarity">
    <text evidence="3 8">Belongs to the methylenetetrahydrofolate reductase family.</text>
</comment>
<evidence type="ECO:0000256" key="4">
    <source>
        <dbReference type="ARBA" id="ARBA00022630"/>
    </source>
</evidence>
<accession>A0A7V3RIJ9</accession>
<dbReference type="GO" id="GO:0071949">
    <property type="term" value="F:FAD binding"/>
    <property type="evidence" value="ECO:0007669"/>
    <property type="project" value="TreeGrafter"/>
</dbReference>
<dbReference type="InterPro" id="IPR029041">
    <property type="entry name" value="FAD-linked_oxidoreductase-like"/>
</dbReference>
<evidence type="ECO:0000313" key="9">
    <source>
        <dbReference type="EMBL" id="HGE78832.1"/>
    </source>
</evidence>
<keyword evidence="5 8" id="KW-0274">FAD</keyword>
<evidence type="ECO:0000256" key="8">
    <source>
        <dbReference type="RuleBase" id="RU003862"/>
    </source>
</evidence>
<protein>
    <recommendedName>
        <fullName evidence="8">Methylenetetrahydrofolate reductase</fullName>
    </recommendedName>
</protein>
<organism evidence="9">
    <name type="scientific">candidate division WOR-3 bacterium</name>
    <dbReference type="NCBI Taxonomy" id="2052148"/>
    <lineage>
        <taxon>Bacteria</taxon>
        <taxon>Bacteria division WOR-3</taxon>
    </lineage>
</organism>
<proteinExistence type="inferred from homology"/>
<dbReference type="SUPFAM" id="SSF51730">
    <property type="entry name" value="FAD-linked oxidoreductase"/>
    <property type="match status" value="1"/>
</dbReference>
<name>A0A7V3RIJ9_UNCW3</name>
<dbReference type="GO" id="GO:0009086">
    <property type="term" value="P:methionine biosynthetic process"/>
    <property type="evidence" value="ECO:0007669"/>
    <property type="project" value="TreeGrafter"/>
</dbReference>
<dbReference type="GO" id="GO:0005829">
    <property type="term" value="C:cytosol"/>
    <property type="evidence" value="ECO:0007669"/>
    <property type="project" value="TreeGrafter"/>
</dbReference>
<comment type="caution">
    <text evidence="9">The sequence shown here is derived from an EMBL/GenBank/DDBJ whole genome shotgun (WGS) entry which is preliminary data.</text>
</comment>
<evidence type="ECO:0000256" key="1">
    <source>
        <dbReference type="ARBA" id="ARBA00001974"/>
    </source>
</evidence>
<dbReference type="UniPathway" id="UPA00193"/>
<evidence type="ECO:0000256" key="6">
    <source>
        <dbReference type="ARBA" id="ARBA00023002"/>
    </source>
</evidence>
<sequence length="277" mass="31765">MLRERLKKKVITLEVLLPVHIDFKPLVKELEPFKDYIDALNIPSNPLGKLRPDSVCYAHILQEELKIETIPHFVARHLTLLSFESQLLGAKALGIENILCVTGDSPVEGRSMFELNSSKLLEVAKNLRLGLTSARMHIQPIDFCLCTSFNPNVPNIMGEYIKAGEKYKCGAEVFFTQPVFQPEKFIEIIREIRNRFKGIKIVAGLSFLYTKKKAFSLMKFLGIPYEYIIKIEEIDETILLFETFQKLKDYVDGFYIIPIGKYSSAVELVKKIRKAFV</sequence>
<evidence type="ECO:0000256" key="3">
    <source>
        <dbReference type="ARBA" id="ARBA00006743"/>
    </source>
</evidence>
<dbReference type="GO" id="GO:0035999">
    <property type="term" value="P:tetrahydrofolate interconversion"/>
    <property type="evidence" value="ECO:0007669"/>
    <property type="project" value="UniProtKB-UniPathway"/>
</dbReference>
<gene>
    <name evidence="9" type="ORF">ENX68_07555</name>
</gene>